<keyword evidence="4" id="KW-1185">Reference proteome</keyword>
<sequence>MNWETTKTWLIVSFLLLDLFLGWQWFENRQEMLSYTETNADLLANTKTLLANHGLTLDTAVPTSEPSLPTLKGQFAKVSLTRVAHVAFPGAGRLNATADAISAPSGSVHLVAPGNWEVTYTPPRAVSVHPEDTILKLVWQGQNYRLDQDLNTTGAMVFDQTYDGYPIFDVTVDASYDGAHLFGYTETELSNIAAASDPKPVISALDALDSLANSMDKSSVGTDNRIHSVRLGYAEKLTNALGIASASNYWFPVWRVAVGTTVYYINAFSGEVEPAPE</sequence>
<reference evidence="3 4" key="1">
    <citation type="submission" date="2023-07" db="EMBL/GenBank/DDBJ databases">
        <title>Genomic Encyclopedia of Type Strains, Phase IV (KMG-IV): sequencing the most valuable type-strain genomes for metagenomic binning, comparative biology and taxonomic classification.</title>
        <authorList>
            <person name="Goeker M."/>
        </authorList>
    </citation>
    <scope>NUCLEOTIDE SEQUENCE [LARGE SCALE GENOMIC DNA]</scope>
    <source>
        <strain evidence="3 4">DSM 4006</strain>
    </source>
</reference>
<protein>
    <submittedName>
        <fullName evidence="3">Regulatory protein YycI of two-component signal transduction system YycFG</fullName>
    </submittedName>
</protein>
<keyword evidence="1" id="KW-0812">Transmembrane</keyword>
<dbReference type="Proteomes" id="UP001232973">
    <property type="component" value="Unassembled WGS sequence"/>
</dbReference>
<keyword evidence="1" id="KW-0472">Membrane</keyword>
<name>A0ABT9XL30_9BACL</name>
<feature type="transmembrane region" description="Helical" evidence="1">
    <location>
        <begin position="6"/>
        <end position="26"/>
    </location>
</feature>
<gene>
    <name evidence="3" type="ORF">J2S03_002789</name>
</gene>
<comment type="caution">
    <text evidence="3">The sequence shown here is derived from an EMBL/GenBank/DDBJ whole genome shotgun (WGS) entry which is preliminary data.</text>
</comment>
<evidence type="ECO:0000313" key="4">
    <source>
        <dbReference type="Proteomes" id="UP001232973"/>
    </source>
</evidence>
<keyword evidence="1" id="KW-1133">Transmembrane helix</keyword>
<feature type="domain" description="Regulatory protein YycH-like" evidence="2">
    <location>
        <begin position="136"/>
        <end position="268"/>
    </location>
</feature>
<accession>A0ABT9XL30</accession>
<evidence type="ECO:0000259" key="2">
    <source>
        <dbReference type="Pfam" id="PF09648"/>
    </source>
</evidence>
<evidence type="ECO:0000313" key="3">
    <source>
        <dbReference type="EMBL" id="MDQ0190922.1"/>
    </source>
</evidence>
<proteinExistence type="predicted"/>
<dbReference type="Pfam" id="PF09648">
    <property type="entry name" value="YycI"/>
    <property type="match status" value="1"/>
</dbReference>
<dbReference type="EMBL" id="JAUSTP010000027">
    <property type="protein sequence ID" value="MDQ0190922.1"/>
    <property type="molecule type" value="Genomic_DNA"/>
</dbReference>
<organism evidence="3 4">
    <name type="scientific">Alicyclobacillus cycloheptanicus</name>
    <dbReference type="NCBI Taxonomy" id="1457"/>
    <lineage>
        <taxon>Bacteria</taxon>
        <taxon>Bacillati</taxon>
        <taxon>Bacillota</taxon>
        <taxon>Bacilli</taxon>
        <taxon>Bacillales</taxon>
        <taxon>Alicyclobacillaceae</taxon>
        <taxon>Alicyclobacillus</taxon>
    </lineage>
</organism>
<dbReference type="Gene3D" id="2.40.128.690">
    <property type="entry name" value="YycH protein, domain 3-like"/>
    <property type="match status" value="1"/>
</dbReference>
<dbReference type="RefSeq" id="WP_274457170.1">
    <property type="nucleotide sequence ID" value="NZ_CP067097.1"/>
</dbReference>
<evidence type="ECO:0000256" key="1">
    <source>
        <dbReference type="SAM" id="Phobius"/>
    </source>
</evidence>
<dbReference type="InterPro" id="IPR018604">
    <property type="entry name" value="YycI-like"/>
</dbReference>